<comment type="similarity">
    <text evidence="2">Belongs to the class-II aminoacyl-tRNA synthetase family.</text>
</comment>
<dbReference type="PROSITE" id="PS51447">
    <property type="entry name" value="FDX_ACB"/>
    <property type="match status" value="1"/>
</dbReference>
<keyword evidence="9" id="KW-0496">Mitochondrion</keyword>
<evidence type="ECO:0000256" key="5">
    <source>
        <dbReference type="ARBA" id="ARBA00022741"/>
    </source>
</evidence>
<dbReference type="AlphaFoldDB" id="K5W8J2"/>
<comment type="subcellular location">
    <subcellularLocation>
        <location evidence="1">Mitochondrion matrix</location>
    </subcellularLocation>
</comment>
<dbReference type="NCBIfam" id="TIGR00469">
    <property type="entry name" value="pheS_mito"/>
    <property type="match status" value="1"/>
</dbReference>
<dbReference type="GO" id="GO:0005759">
    <property type="term" value="C:mitochondrial matrix"/>
    <property type="evidence" value="ECO:0007669"/>
    <property type="project" value="UniProtKB-SubCell"/>
</dbReference>
<dbReference type="InterPro" id="IPR036690">
    <property type="entry name" value="Fdx_antiC-bd_sf"/>
</dbReference>
<evidence type="ECO:0000256" key="2">
    <source>
        <dbReference type="ARBA" id="ARBA00008226"/>
    </source>
</evidence>
<evidence type="ECO:0000256" key="12">
    <source>
        <dbReference type="ARBA" id="ARBA00049255"/>
    </source>
</evidence>
<dbReference type="GeneID" id="18908612"/>
<dbReference type="GO" id="GO:0004826">
    <property type="term" value="F:phenylalanine-tRNA ligase activity"/>
    <property type="evidence" value="ECO:0007669"/>
    <property type="project" value="UniProtKB-EC"/>
</dbReference>
<feature type="domain" description="Aminoacyl-transfer RNA synthetases class-II family profile" evidence="15">
    <location>
        <begin position="54"/>
        <end position="342"/>
    </location>
</feature>
<evidence type="ECO:0000256" key="6">
    <source>
        <dbReference type="ARBA" id="ARBA00022840"/>
    </source>
</evidence>
<proteinExistence type="inferred from homology"/>
<evidence type="ECO:0000259" key="15">
    <source>
        <dbReference type="PROSITE" id="PS50862"/>
    </source>
</evidence>
<reference evidence="17 18" key="1">
    <citation type="journal article" date="2012" name="BMC Genomics">
        <title>Comparative genomics of the white-rot fungi, Phanerochaete carnosa and P. chrysosporium, to elucidate the genetic basis of the distinct wood types they colonize.</title>
        <authorList>
            <person name="Suzuki H."/>
            <person name="MacDonald J."/>
            <person name="Syed K."/>
            <person name="Salamov A."/>
            <person name="Hori C."/>
            <person name="Aerts A."/>
            <person name="Henrissat B."/>
            <person name="Wiebenga A."/>
            <person name="vanKuyk P.A."/>
            <person name="Barry K."/>
            <person name="Lindquist E."/>
            <person name="LaButti K."/>
            <person name="Lapidus A."/>
            <person name="Lucas S."/>
            <person name="Coutinho P."/>
            <person name="Gong Y."/>
            <person name="Samejima M."/>
            <person name="Mahadevan R."/>
            <person name="Abou-Zaid M."/>
            <person name="de Vries R.P."/>
            <person name="Igarashi K."/>
            <person name="Yadav J.S."/>
            <person name="Grigoriev I.V."/>
            <person name="Master E.R."/>
        </authorList>
    </citation>
    <scope>NUCLEOTIDE SEQUENCE [LARGE SCALE GENOMIC DNA]</scope>
    <source>
        <strain evidence="17 18">HHB-10118-sp</strain>
    </source>
</reference>
<evidence type="ECO:0000313" key="17">
    <source>
        <dbReference type="EMBL" id="EKM55505.1"/>
    </source>
</evidence>
<dbReference type="FunFam" id="3.30.930.10:FF:000053">
    <property type="entry name" value="Phenylalanyl-tRNA synthetase mitochondrial"/>
    <property type="match status" value="1"/>
</dbReference>
<keyword evidence="10" id="KW-0030">Aminoacyl-tRNA synthetase</keyword>
<comment type="function">
    <text evidence="13">Is responsible for the charging of tRNA(Phe) with phenylalanine in mitochondrial translation.</text>
</comment>
<feature type="domain" description="FDX-ACB" evidence="16">
    <location>
        <begin position="352"/>
        <end position="444"/>
    </location>
</feature>
<gene>
    <name evidence="17" type="ORF">PHACADRAFT_143928</name>
</gene>
<organism evidence="17 18">
    <name type="scientific">Phanerochaete carnosa (strain HHB-10118-sp)</name>
    <name type="common">White-rot fungus</name>
    <name type="synonym">Peniophora carnosa</name>
    <dbReference type="NCBI Taxonomy" id="650164"/>
    <lineage>
        <taxon>Eukaryota</taxon>
        <taxon>Fungi</taxon>
        <taxon>Dikarya</taxon>
        <taxon>Basidiomycota</taxon>
        <taxon>Agaricomycotina</taxon>
        <taxon>Agaricomycetes</taxon>
        <taxon>Polyporales</taxon>
        <taxon>Phanerochaetaceae</taxon>
        <taxon>Phanerochaete</taxon>
    </lineage>
</organism>
<evidence type="ECO:0000256" key="8">
    <source>
        <dbReference type="ARBA" id="ARBA00022946"/>
    </source>
</evidence>
<dbReference type="Gene3D" id="3.30.930.10">
    <property type="entry name" value="Bira Bifunctional Protein, Domain 2"/>
    <property type="match status" value="1"/>
</dbReference>
<dbReference type="InterPro" id="IPR006195">
    <property type="entry name" value="aa-tRNA-synth_II"/>
</dbReference>
<dbReference type="FunCoup" id="K5W8J2">
    <property type="interactions" value="405"/>
</dbReference>
<keyword evidence="8" id="KW-0809">Transit peptide</keyword>
<dbReference type="InterPro" id="IPR004530">
    <property type="entry name" value="Phe-tRNA-synth_IIc_mito"/>
</dbReference>
<evidence type="ECO:0000313" key="18">
    <source>
        <dbReference type="Proteomes" id="UP000008370"/>
    </source>
</evidence>
<name>K5W8J2_PHACS</name>
<dbReference type="GO" id="GO:0006432">
    <property type="term" value="P:phenylalanyl-tRNA aminoacylation"/>
    <property type="evidence" value="ECO:0007669"/>
    <property type="project" value="InterPro"/>
</dbReference>
<dbReference type="SMART" id="SM00896">
    <property type="entry name" value="FDX-ACB"/>
    <property type="match status" value="1"/>
</dbReference>
<keyword evidence="18" id="KW-1185">Reference proteome</keyword>
<evidence type="ECO:0000256" key="9">
    <source>
        <dbReference type="ARBA" id="ARBA00023128"/>
    </source>
</evidence>
<dbReference type="InParanoid" id="K5W8J2"/>
<dbReference type="InterPro" id="IPR002319">
    <property type="entry name" value="Phenylalanyl-tRNA_Synthase"/>
</dbReference>
<sequence length="444" mass="50345">MLAITTLLRYSTGIRHTSLRALCVGAHTPRFSSSASSDSHVRILGQAYPTDTTTNITSAIIDKLERRLHLNESHPIGNLRSLIERHFPLFTHLSDVSPIVTPAKNFDDLSFPADHPGRSVTDSYYVNRDFMLRTHTSAHEVETFAKGERKWLLTADVYRRDEIDASHYPVFHQMEGARIFHADANSMKELAEENVSLVEYLKSTNIIIEDVPHISASNPVQPAYDPRHAELVAHNLKLSLNSLILALFGGRKDEPLRVRWIEAYFPFTSPSFEVEVFFNGKWLEILGSGVVLQSTLDRANVPNSIGWAFGLGLERIAMILYSIPDIRLFWSQDSRFLSQFAPGRISTFKPYSKYPGCYKDLSFWLPQSGLHQNDLCDIVREAAGDLVENVQLIDAFTHPKTNRASQCYRINYRSMDRSLSNEEANVIHKGVKARLVENFGVEIR</sequence>
<dbReference type="Pfam" id="PF01409">
    <property type="entry name" value="tRNA-synt_2d"/>
    <property type="match status" value="2"/>
</dbReference>
<dbReference type="Gene3D" id="3.30.70.380">
    <property type="entry name" value="Ferrodoxin-fold anticodon-binding domain"/>
    <property type="match status" value="1"/>
</dbReference>
<keyword evidence="6" id="KW-0067">ATP-binding</keyword>
<evidence type="ECO:0000256" key="1">
    <source>
        <dbReference type="ARBA" id="ARBA00004305"/>
    </source>
</evidence>
<accession>K5W8J2</accession>
<keyword evidence="7" id="KW-0648">Protein biosynthesis</keyword>
<dbReference type="SUPFAM" id="SSF55681">
    <property type="entry name" value="Class II aaRS and biotin synthetases"/>
    <property type="match status" value="1"/>
</dbReference>
<dbReference type="GO" id="GO:0000049">
    <property type="term" value="F:tRNA binding"/>
    <property type="evidence" value="ECO:0007669"/>
    <property type="project" value="InterPro"/>
</dbReference>
<evidence type="ECO:0000256" key="14">
    <source>
        <dbReference type="ARBA" id="ARBA00073229"/>
    </source>
</evidence>
<dbReference type="InterPro" id="IPR045864">
    <property type="entry name" value="aa-tRNA-synth_II/BPL/LPL"/>
</dbReference>
<dbReference type="KEGG" id="pco:PHACADRAFT_143928"/>
<dbReference type="OrthoDB" id="4457at2759"/>
<dbReference type="EMBL" id="JH930472">
    <property type="protein sequence ID" value="EKM55505.1"/>
    <property type="molecule type" value="Genomic_DNA"/>
</dbReference>
<evidence type="ECO:0000256" key="11">
    <source>
        <dbReference type="ARBA" id="ARBA00031194"/>
    </source>
</evidence>
<dbReference type="EC" id="6.1.1.20" evidence="3"/>
<dbReference type="PANTHER" id="PTHR11538:SF41">
    <property type="entry name" value="PHENYLALANINE--TRNA LIGASE, MITOCHONDRIAL"/>
    <property type="match status" value="1"/>
</dbReference>
<evidence type="ECO:0000256" key="3">
    <source>
        <dbReference type="ARBA" id="ARBA00012814"/>
    </source>
</evidence>
<protein>
    <recommendedName>
        <fullName evidence="14">Phenylalanine--tRNA ligase, mitochondrial</fullName>
        <ecNumber evidence="3">6.1.1.20</ecNumber>
    </recommendedName>
    <alternativeName>
        <fullName evidence="11">Phenylalanyl-tRNA synthetase</fullName>
    </alternativeName>
</protein>
<evidence type="ECO:0000256" key="4">
    <source>
        <dbReference type="ARBA" id="ARBA00022598"/>
    </source>
</evidence>
<evidence type="ECO:0000256" key="10">
    <source>
        <dbReference type="ARBA" id="ARBA00023146"/>
    </source>
</evidence>
<dbReference type="STRING" id="650164.K5W8J2"/>
<keyword evidence="5" id="KW-0547">Nucleotide-binding</keyword>
<dbReference type="SUPFAM" id="SSF54991">
    <property type="entry name" value="Anticodon-binding domain of PheRS"/>
    <property type="match status" value="1"/>
</dbReference>
<dbReference type="Pfam" id="PF03147">
    <property type="entry name" value="FDX-ACB"/>
    <property type="match status" value="1"/>
</dbReference>
<dbReference type="PROSITE" id="PS50862">
    <property type="entry name" value="AA_TRNA_LIGASE_II"/>
    <property type="match status" value="1"/>
</dbReference>
<evidence type="ECO:0000259" key="16">
    <source>
        <dbReference type="PROSITE" id="PS51447"/>
    </source>
</evidence>
<comment type="catalytic activity">
    <reaction evidence="12">
        <text>tRNA(Phe) + L-phenylalanine + ATP = L-phenylalanyl-tRNA(Phe) + AMP + diphosphate + H(+)</text>
        <dbReference type="Rhea" id="RHEA:19413"/>
        <dbReference type="Rhea" id="RHEA-COMP:9668"/>
        <dbReference type="Rhea" id="RHEA-COMP:9699"/>
        <dbReference type="ChEBI" id="CHEBI:15378"/>
        <dbReference type="ChEBI" id="CHEBI:30616"/>
        <dbReference type="ChEBI" id="CHEBI:33019"/>
        <dbReference type="ChEBI" id="CHEBI:58095"/>
        <dbReference type="ChEBI" id="CHEBI:78442"/>
        <dbReference type="ChEBI" id="CHEBI:78531"/>
        <dbReference type="ChEBI" id="CHEBI:456215"/>
        <dbReference type="EC" id="6.1.1.20"/>
    </reaction>
</comment>
<evidence type="ECO:0000256" key="13">
    <source>
        <dbReference type="ARBA" id="ARBA00057761"/>
    </source>
</evidence>
<dbReference type="InterPro" id="IPR005121">
    <property type="entry name" value="Fdx_antiC-bd"/>
</dbReference>
<dbReference type="PANTHER" id="PTHR11538">
    <property type="entry name" value="PHENYLALANYL-TRNA SYNTHETASE"/>
    <property type="match status" value="1"/>
</dbReference>
<dbReference type="HOGENOM" id="CLU_022696_0_1_1"/>
<evidence type="ECO:0000256" key="7">
    <source>
        <dbReference type="ARBA" id="ARBA00022917"/>
    </source>
</evidence>
<dbReference type="GO" id="GO:0005524">
    <property type="term" value="F:ATP binding"/>
    <property type="evidence" value="ECO:0007669"/>
    <property type="project" value="UniProtKB-KW"/>
</dbReference>
<keyword evidence="4" id="KW-0436">Ligase</keyword>
<dbReference type="Proteomes" id="UP000008370">
    <property type="component" value="Unassembled WGS sequence"/>
</dbReference>
<dbReference type="FunFam" id="3.30.70.380:FF:000002">
    <property type="entry name" value="phenylalanine--tRNA ligase, mitochondrial"/>
    <property type="match status" value="1"/>
</dbReference>
<dbReference type="RefSeq" id="XP_007395829.1">
    <property type="nucleotide sequence ID" value="XM_007395767.1"/>
</dbReference>